<proteinExistence type="predicted"/>
<dbReference type="KEGG" id="kyr:CVV65_11545"/>
<name>A0A2K8N861_9BACL</name>
<gene>
    <name evidence="1" type="ORF">CVV65_11545</name>
</gene>
<sequence length="59" mass="6842">MMARRPCRIEDEGRPLEVAMQVEASNHRKLLWTKAMVVSVTEKARARPRQVRADGDEHQ</sequence>
<organism evidence="1 2">
    <name type="scientific">Kyrpidia spormannii</name>
    <dbReference type="NCBI Taxonomy" id="2055160"/>
    <lineage>
        <taxon>Bacteria</taxon>
        <taxon>Bacillati</taxon>
        <taxon>Bacillota</taxon>
        <taxon>Bacilli</taxon>
        <taxon>Bacillales</taxon>
        <taxon>Alicyclobacillaceae</taxon>
        <taxon>Kyrpidia</taxon>
    </lineage>
</organism>
<evidence type="ECO:0000313" key="1">
    <source>
        <dbReference type="EMBL" id="ATY85483.1"/>
    </source>
</evidence>
<keyword evidence="2" id="KW-1185">Reference proteome</keyword>
<accession>A0A2K8N861</accession>
<protein>
    <submittedName>
        <fullName evidence="1">Uncharacterized protein</fullName>
    </submittedName>
</protein>
<evidence type="ECO:0000313" key="2">
    <source>
        <dbReference type="Proteomes" id="UP000231932"/>
    </source>
</evidence>
<dbReference type="Proteomes" id="UP000231932">
    <property type="component" value="Chromosome"/>
</dbReference>
<reference evidence="2" key="1">
    <citation type="submission" date="2017-11" db="EMBL/GenBank/DDBJ databases">
        <title>Complete Genome Sequence of Kyrpidia sp. Strain EA-1, a thermophilic, hydrogen-oxidizing Bacterium, isolated from the Azores.</title>
        <authorList>
            <person name="Reiner J.E."/>
            <person name="Lapp C.J."/>
            <person name="Bunk B."/>
            <person name="Gescher J."/>
        </authorList>
    </citation>
    <scope>NUCLEOTIDE SEQUENCE [LARGE SCALE GENOMIC DNA]</scope>
    <source>
        <strain evidence="2">EA-1</strain>
    </source>
</reference>
<dbReference type="EMBL" id="CP024955">
    <property type="protein sequence ID" value="ATY85483.1"/>
    <property type="molecule type" value="Genomic_DNA"/>
</dbReference>
<dbReference type="AlphaFoldDB" id="A0A2K8N861"/>